<dbReference type="InterPro" id="IPR036397">
    <property type="entry name" value="RNaseH_sf"/>
</dbReference>
<feature type="region of interest" description="Disordered" evidence="3">
    <location>
        <begin position="1"/>
        <end position="39"/>
    </location>
</feature>
<feature type="compositionally biased region" description="Basic and acidic residues" evidence="3">
    <location>
        <begin position="8"/>
        <end position="17"/>
    </location>
</feature>
<evidence type="ECO:0000256" key="1">
    <source>
        <dbReference type="ARBA" id="ARBA00022722"/>
    </source>
</evidence>
<dbReference type="Gene3D" id="3.30.420.10">
    <property type="entry name" value="Ribonuclease H-like superfamily/Ribonuclease H"/>
    <property type="match status" value="1"/>
</dbReference>
<evidence type="ECO:0000256" key="2">
    <source>
        <dbReference type="ARBA" id="ARBA00022801"/>
    </source>
</evidence>
<feature type="compositionally biased region" description="Pro residues" evidence="3">
    <location>
        <begin position="23"/>
        <end position="39"/>
    </location>
</feature>
<proteinExistence type="predicted"/>
<dbReference type="GO" id="GO:0004527">
    <property type="term" value="F:exonuclease activity"/>
    <property type="evidence" value="ECO:0007669"/>
    <property type="project" value="InterPro"/>
</dbReference>
<keyword evidence="2" id="KW-0378">Hydrolase</keyword>
<dbReference type="InterPro" id="IPR047021">
    <property type="entry name" value="REXO1/3/4-like"/>
</dbReference>
<dbReference type="InterPro" id="IPR012337">
    <property type="entry name" value="RNaseH-like_sf"/>
</dbReference>
<dbReference type="InterPro" id="IPR013520">
    <property type="entry name" value="Ribonucl_H"/>
</dbReference>
<evidence type="ECO:0000313" key="5">
    <source>
        <dbReference type="EMBL" id="JAC63715.1"/>
    </source>
</evidence>
<dbReference type="GO" id="GO:0005634">
    <property type="term" value="C:nucleus"/>
    <property type="evidence" value="ECO:0007669"/>
    <property type="project" value="TreeGrafter"/>
</dbReference>
<gene>
    <name evidence="5" type="ORF">TSPGSL018_19948</name>
</gene>
<dbReference type="Pfam" id="PF00929">
    <property type="entry name" value="RNase_T"/>
    <property type="match status" value="1"/>
</dbReference>
<dbReference type="PANTHER" id="PTHR12801:SF159">
    <property type="entry name" value="C3H1-TYPE DOMAIN-CONTAINING PROTEIN"/>
    <property type="match status" value="1"/>
</dbReference>
<dbReference type="PANTHER" id="PTHR12801">
    <property type="entry name" value="RNA EXONUCLEASE REXO1 / RECO3 FAMILY MEMBER-RELATED"/>
    <property type="match status" value="1"/>
</dbReference>
<name>A0A061QZ50_9CHLO</name>
<organism evidence="5">
    <name type="scientific">Tetraselmis sp. GSL018</name>
    <dbReference type="NCBI Taxonomy" id="582737"/>
    <lineage>
        <taxon>Eukaryota</taxon>
        <taxon>Viridiplantae</taxon>
        <taxon>Chlorophyta</taxon>
        <taxon>core chlorophytes</taxon>
        <taxon>Chlorodendrophyceae</taxon>
        <taxon>Chlorodendrales</taxon>
        <taxon>Chlorodendraceae</taxon>
        <taxon>Tetraselmis</taxon>
    </lineage>
</organism>
<keyword evidence="1" id="KW-0540">Nuclease</keyword>
<dbReference type="SMART" id="SM00479">
    <property type="entry name" value="EXOIII"/>
    <property type="match status" value="1"/>
</dbReference>
<dbReference type="SUPFAM" id="SSF53098">
    <property type="entry name" value="Ribonuclease H-like"/>
    <property type="match status" value="1"/>
</dbReference>
<evidence type="ECO:0000259" key="4">
    <source>
        <dbReference type="SMART" id="SM00479"/>
    </source>
</evidence>
<evidence type="ECO:0000256" key="3">
    <source>
        <dbReference type="SAM" id="MobiDB-lite"/>
    </source>
</evidence>
<accession>A0A061QZ50</accession>
<reference evidence="5" key="1">
    <citation type="submission" date="2014-05" db="EMBL/GenBank/DDBJ databases">
        <title>The transcriptome of the halophilic microalga Tetraselmis sp. GSL018 isolated from the Great Salt Lake, Utah.</title>
        <authorList>
            <person name="Jinkerson R.E."/>
            <person name="D'Adamo S."/>
            <person name="Posewitz M.C."/>
        </authorList>
    </citation>
    <scope>NUCLEOTIDE SEQUENCE</scope>
    <source>
        <strain evidence="5">GSL018</strain>
    </source>
</reference>
<dbReference type="GO" id="GO:0003676">
    <property type="term" value="F:nucleic acid binding"/>
    <property type="evidence" value="ECO:0007669"/>
    <property type="project" value="InterPro"/>
</dbReference>
<dbReference type="AlphaFoldDB" id="A0A061QZ50"/>
<dbReference type="EMBL" id="GBEZ01023154">
    <property type="protein sequence ID" value="JAC63715.1"/>
    <property type="molecule type" value="Transcribed_RNA"/>
</dbReference>
<protein>
    <recommendedName>
        <fullName evidence="4">Exonuclease domain-containing protein</fullName>
    </recommendedName>
</protein>
<feature type="domain" description="Exonuclease" evidence="4">
    <location>
        <begin position="43"/>
        <end position="210"/>
    </location>
</feature>
<sequence length="257" mass="28676">MSFVKATESAHEHREAGTSKVGPPFPNPTPAPPPFPPQPSDSHFFSIDVECVATGVSHNSRAIGQIALVDQFERLVFSAYVRPEHPVASYLTPLTGLTRELLESQGVPLSQALQYLKLCLPKHAVLVGQNIQQDVSWLGLREGHDFTALRDLSGLYRIWNPKYNSMSVFGQDHLAKVLLGWPVDDRPHNALEDACKSIRLFHLYNWLQESRDRWEKAQAMLLAVPPIPSFAKRFPTFEGCCMGNRKTCKCGAPFLGT</sequence>